<keyword evidence="3 6" id="KW-0812">Transmembrane</keyword>
<evidence type="ECO:0000256" key="1">
    <source>
        <dbReference type="ARBA" id="ARBA00004141"/>
    </source>
</evidence>
<feature type="compositionally biased region" description="Acidic residues" evidence="7">
    <location>
        <begin position="397"/>
        <end position="411"/>
    </location>
</feature>
<feature type="transmembrane region" description="Helical" evidence="6">
    <location>
        <begin position="60"/>
        <end position="81"/>
    </location>
</feature>
<evidence type="ECO:0000313" key="10">
    <source>
        <dbReference type="Proteomes" id="UP001367676"/>
    </source>
</evidence>
<feature type="compositionally biased region" description="Polar residues" evidence="7">
    <location>
        <begin position="1121"/>
        <end position="1141"/>
    </location>
</feature>
<feature type="transmembrane region" description="Helical" evidence="6">
    <location>
        <begin position="1176"/>
        <end position="1198"/>
    </location>
</feature>
<dbReference type="InterPro" id="IPR007735">
    <property type="entry name" value="Pecanex_C"/>
</dbReference>
<proteinExistence type="inferred from homology"/>
<evidence type="ECO:0000256" key="3">
    <source>
        <dbReference type="ARBA" id="ARBA00022692"/>
    </source>
</evidence>
<feature type="compositionally biased region" description="Basic and acidic residues" evidence="7">
    <location>
        <begin position="420"/>
        <end position="431"/>
    </location>
</feature>
<evidence type="ECO:0000256" key="2">
    <source>
        <dbReference type="ARBA" id="ARBA00010170"/>
    </source>
</evidence>
<dbReference type="Pfam" id="PF05041">
    <property type="entry name" value="Pecanex_C"/>
    <property type="match status" value="1"/>
</dbReference>
<feature type="compositionally biased region" description="Low complexity" evidence="7">
    <location>
        <begin position="510"/>
        <end position="525"/>
    </location>
</feature>
<evidence type="ECO:0000256" key="6">
    <source>
        <dbReference type="RuleBase" id="RU367089"/>
    </source>
</evidence>
<feature type="region of interest" description="Disordered" evidence="7">
    <location>
        <begin position="154"/>
        <end position="247"/>
    </location>
</feature>
<keyword evidence="5 6" id="KW-0472">Membrane</keyword>
<reference evidence="9 10" key="1">
    <citation type="submission" date="2024-03" db="EMBL/GenBank/DDBJ databases">
        <title>Adaptation during the transition from Ophiocordyceps entomopathogen to insect associate is accompanied by gene loss and intensified selection.</title>
        <authorList>
            <person name="Ward C.M."/>
            <person name="Onetto C.A."/>
            <person name="Borneman A.R."/>
        </authorList>
    </citation>
    <scope>NUCLEOTIDE SEQUENCE [LARGE SCALE GENOMIC DNA]</scope>
    <source>
        <strain evidence="9">AWRI1</strain>
        <tissue evidence="9">Single Adult Female</tissue>
    </source>
</reference>
<feature type="region of interest" description="Disordered" evidence="7">
    <location>
        <begin position="479"/>
        <end position="525"/>
    </location>
</feature>
<feature type="domain" description="Pecanex C-terminal" evidence="8">
    <location>
        <begin position="1689"/>
        <end position="1915"/>
    </location>
</feature>
<dbReference type="GO" id="GO:0007029">
    <property type="term" value="P:endoplasmic reticulum organization"/>
    <property type="evidence" value="ECO:0007669"/>
    <property type="project" value="TreeGrafter"/>
</dbReference>
<protein>
    <recommendedName>
        <fullName evidence="6">Pecanex-like protein</fullName>
    </recommendedName>
</protein>
<comment type="subcellular location">
    <subcellularLocation>
        <location evidence="1 6">Membrane</location>
        <topology evidence="1 6">Multi-pass membrane protein</topology>
    </subcellularLocation>
</comment>
<evidence type="ECO:0000256" key="7">
    <source>
        <dbReference type="SAM" id="MobiDB-lite"/>
    </source>
</evidence>
<feature type="compositionally biased region" description="Polar residues" evidence="7">
    <location>
        <begin position="479"/>
        <end position="498"/>
    </location>
</feature>
<feature type="compositionally biased region" description="Basic and acidic residues" evidence="7">
    <location>
        <begin position="384"/>
        <end position="396"/>
    </location>
</feature>
<dbReference type="GO" id="GO:0005783">
    <property type="term" value="C:endoplasmic reticulum"/>
    <property type="evidence" value="ECO:0007669"/>
    <property type="project" value="TreeGrafter"/>
</dbReference>
<feature type="compositionally biased region" description="Basic residues" evidence="7">
    <location>
        <begin position="1093"/>
        <end position="1110"/>
    </location>
</feature>
<keyword evidence="4 6" id="KW-1133">Transmembrane helix</keyword>
<dbReference type="EMBL" id="JBBCAQ010000010">
    <property type="protein sequence ID" value="KAK7602132.1"/>
    <property type="molecule type" value="Genomic_DNA"/>
</dbReference>
<sequence length="2155" mass="243643">MGSLILDVLRKGIWSSFCGGWYYDPSSATFTNTFHLYLFLFFLCFPFSVYVYLPRNILNWFIYTSVVGCVFLVIKLINLSLHRMFDTSECIIEELSPVNTQSDNDKRKSIQKAETREDEGIELQVLNRDKNDGHANENAFSYEPVEFADFSASNVKDEVPSSSKSGTIDLKVDVHRKNSSDSNEEAKLEQVLMEDEVKSQKISKEKINEHRNHEITSSDEILLGRDSNTNSNKKRLTGPKDNASQDVSTAIDSIENDGNRLSERSRQYSVSVTLGEGSGDTSTVTDPIPARSMQLAGEYESDVNKTPGLVYWKEKTNLRSYRPRVDVMLQTDLPRRSTSNERRSSSPLSVCECEVRPIAEQSEEHAITCIKRSSVASDDDDSDRDSIANDDYRKGDEEDVYGDIEDLDAEQDSSHSPLLSEKHEMMADNKASKPRLRFSSAPTLTTASHERAHNYPPQRSGTCSQLEIELTLPDNENESSLSEIVVQQSTSPVVYTSTEDSKPGHSCARAGESNEASSSGSNNELSSLLPISCSSPANLVQVQKGHRNAVKYRSRNRSRRTSSRRNSHSFPSSSSMFREGSNDFPHFIKDASFPCEIASENGPNTHIATSYDDTSEGAVHLFQDESGQWLSYTFDERSSGIAVNVGSSVSRRKDSSLNPIEEHHKNTNGVNICTDSCTTFVNSNLRSNCLEVTTATALPSSSGNYNAPSQPINSVEQTAATASSTAHSQLYQIRENDNGTYSFETVENPTLLSIPYNQMFANNVYPTLRFNPLARLHLSDRGPSNLQTELSIEYNLPNLPRATFDCMLDHLVVLEDEKQKRRYYKFRLFPFSHVKVYFDRLSLDALLDYNETYLETFICITLAVLVSCLGAVLLHYRYYHDIPAFIFCFVMATSHYSLLKSVQPDASSPVHGFNKIVAYSRPVYFICCSSFIVGLKMLLGTDVGWNSFCIYQINFDLRMSLRNVHDFLCTFILFFPVFFTLGMFPQINTFLMYVFEQLDMHVFGGSAVTSLKAASYCIFRSILAVLLLFGFAFGGLNEPKSSQHILFSIFISLLVIFAYNLSRWTCDPTPIWNILVKQFWPLDEPNNASMEARRRHEKRIRANKKTKKKTSASYVKDGRFVTNSEPKVNHSSSELGGQQASETKKKNVLEEEAESADDPLPEYLQKTFNARLQSDLIASFVFGILIFSIHKSTIFSALQPELEPVMHCITFSVGFLLHYIMPQLRKQLPWLCIARPVLRSMEHEQFEAQAPATVTWFEKVYIYLGFVEKNIFYPVMFIGCLTKEAPAFAQNIGPLMCSLILTICSLKCLRLTFSHTSSQYMILAFSVLFSRSEYSSNTFVVDYFLISILYYKIYDLLLKIQFVLTYIAPWQITWGSAFHAFAQPFSLPHSAMMFAQAALSAFLSSPLYPFLGSAIFLTSYPRPIKFWERDYNTRRVDHSNTKMASHLERNLGADDNNLNSIFYEHLTRSLQRSLCGDLLMGRWGEVSAGDCFILASDYLNCLIHIVELGNGLVTFQMRGLEFRGTYCQQREVEAIRDGVEENDGCCCCKPGHLPFMLSVNAAFSLRWLAWEVTTGKYILEGYSISDNSAASMLQVFDFRKMLISYYVKSIIYYAITNQKLEEWINSSSIREALQPIKDKNFVDLDPVFNMNIDEDYDYRYSGVTRNSFCTIYLNWIRYCNSRREKPVSDTNKDSPLVTLCFALSLLGRRTLGTASHNTAASVEFFLYGVHTLFKGDFRIASIRDEWVFTDMELLRRVVAPAIRMSLKLHQDHFMAPDEYECSPALFAAISSHQENLVISHEGDPVWRKAVLAGMPSLLALRRVMDEGSDDYKIIMLNKRYLSFRVIKMNRECVRGLWAGQQQELIYLRNLNPERGSIQNAKQALRNIINSSCDQPIGYPIFVSPLTTSYVESNAQYTSHLGGPVSIKSLKDFIFNFCRRVRKRCVEGCSSGSSAHSQDDGFGHEGIYSMTTFNIHSSNISSHQAMETSLTGTGGTITRVSAGNITNRAASAPAGPSKPGLVTLAGLLSPPGNSLPEMIRMQDRKLSEKEDDADKEPVLHRVKIVDPSQIHDGINQGRLIDVIWPDEIMRQRGGRNFWKDWVPEIGMEGQVIHRWIPNHPNPNKRSTFDRTILLVRIEDKYVPISESGVQDLGAEV</sequence>
<feature type="compositionally biased region" description="Basic and acidic residues" evidence="7">
    <location>
        <begin position="195"/>
        <end position="216"/>
    </location>
</feature>
<dbReference type="Proteomes" id="UP001367676">
    <property type="component" value="Unassembled WGS sequence"/>
</dbReference>
<feature type="region of interest" description="Disordered" evidence="7">
    <location>
        <begin position="1090"/>
        <end position="1157"/>
    </location>
</feature>
<feature type="transmembrane region" description="Helical" evidence="6">
    <location>
        <begin position="919"/>
        <end position="939"/>
    </location>
</feature>
<dbReference type="PANTHER" id="PTHR12372:SF7">
    <property type="entry name" value="PROTEIN PECANEX"/>
    <property type="match status" value="1"/>
</dbReference>
<name>A0AAN9Y8X5_9HEMI</name>
<evidence type="ECO:0000259" key="8">
    <source>
        <dbReference type="Pfam" id="PF05041"/>
    </source>
</evidence>
<dbReference type="PANTHER" id="PTHR12372">
    <property type="entry name" value="PECANEX"/>
    <property type="match status" value="1"/>
</dbReference>
<feature type="transmembrane region" description="Helical" evidence="6">
    <location>
        <begin position="1045"/>
        <end position="1062"/>
    </location>
</feature>
<comment type="caution">
    <text evidence="9">The sequence shown here is derived from an EMBL/GenBank/DDBJ whole genome shotgun (WGS) entry which is preliminary data.</text>
</comment>
<evidence type="ECO:0000313" key="9">
    <source>
        <dbReference type="EMBL" id="KAK7602132.1"/>
    </source>
</evidence>
<dbReference type="InterPro" id="IPR039797">
    <property type="entry name" value="Pecanex"/>
</dbReference>
<feature type="compositionally biased region" description="Low complexity" evidence="7">
    <location>
        <begin position="568"/>
        <end position="577"/>
    </location>
</feature>
<gene>
    <name evidence="9" type="ORF">V9T40_009573</name>
</gene>
<feature type="region of interest" description="Disordered" evidence="7">
    <location>
        <begin position="374"/>
        <end position="461"/>
    </location>
</feature>
<feature type="compositionally biased region" description="Basic residues" evidence="7">
    <location>
        <begin position="544"/>
        <end position="567"/>
    </location>
</feature>
<feature type="transmembrane region" description="Helical" evidence="6">
    <location>
        <begin position="967"/>
        <end position="993"/>
    </location>
</feature>
<feature type="transmembrane region" description="Helical" evidence="6">
    <location>
        <begin position="853"/>
        <end position="875"/>
    </location>
</feature>
<accession>A0AAN9Y8X5</accession>
<dbReference type="GO" id="GO:0016020">
    <property type="term" value="C:membrane"/>
    <property type="evidence" value="ECO:0007669"/>
    <property type="project" value="UniProtKB-SubCell"/>
</dbReference>
<evidence type="ECO:0000256" key="5">
    <source>
        <dbReference type="ARBA" id="ARBA00023136"/>
    </source>
</evidence>
<organism evidence="9 10">
    <name type="scientific">Parthenolecanium corni</name>
    <dbReference type="NCBI Taxonomy" id="536013"/>
    <lineage>
        <taxon>Eukaryota</taxon>
        <taxon>Metazoa</taxon>
        <taxon>Ecdysozoa</taxon>
        <taxon>Arthropoda</taxon>
        <taxon>Hexapoda</taxon>
        <taxon>Insecta</taxon>
        <taxon>Pterygota</taxon>
        <taxon>Neoptera</taxon>
        <taxon>Paraneoptera</taxon>
        <taxon>Hemiptera</taxon>
        <taxon>Sternorrhyncha</taxon>
        <taxon>Coccoidea</taxon>
        <taxon>Coccidae</taxon>
        <taxon>Parthenolecanium</taxon>
    </lineage>
</organism>
<feature type="transmembrane region" description="Helical" evidence="6">
    <location>
        <begin position="34"/>
        <end position="53"/>
    </location>
</feature>
<feature type="compositionally biased region" description="Basic and acidic residues" evidence="7">
    <location>
        <begin position="170"/>
        <end position="188"/>
    </location>
</feature>
<comment type="similarity">
    <text evidence="2 6">Belongs to the pecanex family.</text>
</comment>
<comment type="caution">
    <text evidence="6">Lacks conserved residue(s) required for the propagation of feature annotation.</text>
</comment>
<keyword evidence="10" id="KW-1185">Reference proteome</keyword>
<evidence type="ECO:0000256" key="4">
    <source>
        <dbReference type="ARBA" id="ARBA00022989"/>
    </source>
</evidence>
<feature type="region of interest" description="Disordered" evidence="7">
    <location>
        <begin position="540"/>
        <end position="577"/>
    </location>
</feature>
<feature type="transmembrane region" description="Helical" evidence="6">
    <location>
        <begin position="1013"/>
        <end position="1033"/>
    </location>
</feature>